<evidence type="ECO:0000313" key="2">
    <source>
        <dbReference type="EMBL" id="MDY7227973.1"/>
    </source>
</evidence>
<dbReference type="Pfam" id="PF01882">
    <property type="entry name" value="DUF58"/>
    <property type="match status" value="1"/>
</dbReference>
<keyword evidence="3" id="KW-1185">Reference proteome</keyword>
<protein>
    <submittedName>
        <fullName evidence="2">DUF58 domain-containing protein</fullName>
    </submittedName>
</protein>
<dbReference type="PANTHER" id="PTHR33608">
    <property type="entry name" value="BLL2464 PROTEIN"/>
    <property type="match status" value="1"/>
</dbReference>
<organism evidence="2 3">
    <name type="scientific">Hyalangium rubrum</name>
    <dbReference type="NCBI Taxonomy" id="3103134"/>
    <lineage>
        <taxon>Bacteria</taxon>
        <taxon>Pseudomonadati</taxon>
        <taxon>Myxococcota</taxon>
        <taxon>Myxococcia</taxon>
        <taxon>Myxococcales</taxon>
        <taxon>Cystobacterineae</taxon>
        <taxon>Archangiaceae</taxon>
        <taxon>Hyalangium</taxon>
    </lineage>
</organism>
<name>A0ABU5H3E8_9BACT</name>
<evidence type="ECO:0000313" key="3">
    <source>
        <dbReference type="Proteomes" id="UP001291309"/>
    </source>
</evidence>
<dbReference type="Gene3D" id="3.40.50.410">
    <property type="entry name" value="von Willebrand factor, type A domain"/>
    <property type="match status" value="1"/>
</dbReference>
<accession>A0ABU5H3E8</accession>
<dbReference type="InterPro" id="IPR036465">
    <property type="entry name" value="vWFA_dom_sf"/>
</dbReference>
<evidence type="ECO:0000259" key="1">
    <source>
        <dbReference type="Pfam" id="PF01882"/>
    </source>
</evidence>
<proteinExistence type="predicted"/>
<dbReference type="CDD" id="cd00198">
    <property type="entry name" value="vWFA"/>
    <property type="match status" value="1"/>
</dbReference>
<dbReference type="RefSeq" id="WP_321546701.1">
    <property type="nucleotide sequence ID" value="NZ_JAXIVS010000005.1"/>
</dbReference>
<comment type="caution">
    <text evidence="2">The sequence shown here is derived from an EMBL/GenBank/DDBJ whole genome shotgun (WGS) entry which is preliminary data.</text>
</comment>
<gene>
    <name evidence="2" type="ORF">SYV04_16265</name>
</gene>
<dbReference type="InterPro" id="IPR002881">
    <property type="entry name" value="DUF58"/>
</dbReference>
<sequence length="290" mass="32356">MSESGLLAQVRALEIVARRNVSSLYTGNYLTTVRGSGMEFNEARHYVHGDPERHIDWNMTARLDEPFVRTYLEEREREVIVAVDVSASMHTGWQERSKLETAIELAATIGLSAIDAGDRLGFLTFHERVVDFARPLGGRRQLYTFLRALADQHEVTPPRTQASDPRAAIHAIQALKGRRFVVFLVSDFIDHDVPDDLRFVGQRHDVSLAHVYDPFEYAGTGPVRLLAAAPEGSAQARSTGLDSSGSLEQMQQFLSATAARYGLTAFSVSTTAPVGRALSDFFHRKQQWIR</sequence>
<reference evidence="2 3" key="1">
    <citation type="submission" date="2023-12" db="EMBL/GenBank/DDBJ databases">
        <title>the genome sequence of Hyalangium sp. s54d21.</title>
        <authorList>
            <person name="Zhang X."/>
        </authorList>
    </citation>
    <scope>NUCLEOTIDE SEQUENCE [LARGE SCALE GENOMIC DNA]</scope>
    <source>
        <strain evidence="3">s54d21</strain>
    </source>
</reference>
<feature type="domain" description="DUF58" evidence="1">
    <location>
        <begin position="42"/>
        <end position="224"/>
    </location>
</feature>
<dbReference type="PANTHER" id="PTHR33608:SF6">
    <property type="entry name" value="BLL2464 PROTEIN"/>
    <property type="match status" value="1"/>
</dbReference>
<dbReference type="Proteomes" id="UP001291309">
    <property type="component" value="Unassembled WGS sequence"/>
</dbReference>
<dbReference type="EMBL" id="JAXIVS010000005">
    <property type="protein sequence ID" value="MDY7227973.1"/>
    <property type="molecule type" value="Genomic_DNA"/>
</dbReference>
<dbReference type="SUPFAM" id="SSF53300">
    <property type="entry name" value="vWA-like"/>
    <property type="match status" value="1"/>
</dbReference>